<feature type="transmembrane region" description="Helical" evidence="3">
    <location>
        <begin position="312"/>
        <end position="339"/>
    </location>
</feature>
<dbReference type="PANTHER" id="PTHR31878:SF0">
    <property type="entry name" value="CHEMOKINE-LIKE PROTEIN TAFA-5"/>
    <property type="match status" value="1"/>
</dbReference>
<dbReference type="AlphaFoldDB" id="A0A345W5V3"/>
<accession>A0A345W5V3</accession>
<keyword evidence="3" id="KW-0472">Membrane</keyword>
<proteinExistence type="evidence at transcript level"/>
<keyword evidence="3" id="KW-1133">Transmembrane helix</keyword>
<protein>
    <submittedName>
        <fullName evidence="4">Putative chemokine ligand 18a</fullName>
    </submittedName>
</protein>
<sequence length="379" mass="41845">MYGVFILHQTPPAEIKDRPSQGGIHALKAKCPPHCMLMKHNEWPHGPRTCSQIIAPLIPHKLIQTPHKSLRVETGLCNGSLSIKEHHKNILYDLINLCQLAAGTCEIVTLDRDSSQPRRTIARQTARCACKKGQIAGTTRARPACVDVCRGQSTYRIIHRAQTQNPLLLGLEIEDHFLRVLEYFHCTFLLSDMYFSDDDSPLDHSGLFYLQSTPKRLADGPANVLLLLFVHVKSESLIGLESSCLWQTFTVKGYGLFGITLVLKRAGGSGAMAKVDFSLHLVLPFSGRAHVSAAESTVLLPRQPRATAGLVIGLWGAQPVVTVALVKTFLVISTLMIFFTSHCTSNNKKSISEDLSREKRIALAYGESITNAQRESTTE</sequence>
<name>A0A345W5V3_CTEID</name>
<dbReference type="GO" id="GO:0048018">
    <property type="term" value="F:receptor ligand activity"/>
    <property type="evidence" value="ECO:0007669"/>
    <property type="project" value="TreeGrafter"/>
</dbReference>
<comment type="similarity">
    <text evidence="1">Belongs to the TAFA family.</text>
</comment>
<gene>
    <name evidence="4" type="primary">CXCL18a.2</name>
</gene>
<dbReference type="GO" id="GO:0007186">
    <property type="term" value="P:G protein-coupled receptor signaling pathway"/>
    <property type="evidence" value="ECO:0007669"/>
    <property type="project" value="TreeGrafter"/>
</dbReference>
<reference evidence="4" key="1">
    <citation type="journal article" date="2018" name="Dev. Comp. Immunol.">
        <title>A systematic investigation on the composition, evolution and expression characteristics of chemokine superfamily in grass carp Ctenopharyngodon idella.</title>
        <authorList>
            <person name="Liao Z."/>
            <person name="Wan Q."/>
            <person name="Xiao X."/>
            <person name="Ji J."/>
            <person name="Su J."/>
        </authorList>
    </citation>
    <scope>NUCLEOTIDE SEQUENCE</scope>
</reference>
<dbReference type="Pfam" id="PF12020">
    <property type="entry name" value="TAFA"/>
    <property type="match status" value="1"/>
</dbReference>
<dbReference type="InterPro" id="IPR020350">
    <property type="entry name" value="Chemokine-like_TAFA"/>
</dbReference>
<dbReference type="InterPro" id="IPR040329">
    <property type="entry name" value="TAFA-5"/>
</dbReference>
<keyword evidence="3" id="KW-0812">Transmembrane</keyword>
<keyword evidence="2" id="KW-0732">Signal</keyword>
<evidence type="ECO:0000256" key="3">
    <source>
        <dbReference type="SAM" id="Phobius"/>
    </source>
</evidence>
<dbReference type="GO" id="GO:0005615">
    <property type="term" value="C:extracellular space"/>
    <property type="evidence" value="ECO:0007669"/>
    <property type="project" value="TreeGrafter"/>
</dbReference>
<dbReference type="GO" id="GO:0001664">
    <property type="term" value="F:G protein-coupled receptor binding"/>
    <property type="evidence" value="ECO:0007669"/>
    <property type="project" value="TreeGrafter"/>
</dbReference>
<evidence type="ECO:0000256" key="1">
    <source>
        <dbReference type="ARBA" id="ARBA00006101"/>
    </source>
</evidence>
<evidence type="ECO:0000256" key="2">
    <source>
        <dbReference type="ARBA" id="ARBA00022729"/>
    </source>
</evidence>
<evidence type="ECO:0000313" key="4">
    <source>
        <dbReference type="EMBL" id="AXJ20720.1"/>
    </source>
</evidence>
<dbReference type="PANTHER" id="PTHR31878">
    <property type="entry name" value="CHEMOKINE-LIKE PROTEIN TAFA-5-RELATED"/>
    <property type="match status" value="1"/>
</dbReference>
<dbReference type="EMBL" id="MF807166">
    <property type="protein sequence ID" value="AXJ20720.1"/>
    <property type="molecule type" value="mRNA"/>
</dbReference>
<organism evidence="4">
    <name type="scientific">Ctenopharyngodon idella</name>
    <name type="common">Grass carp</name>
    <name type="synonym">Leuciscus idella</name>
    <dbReference type="NCBI Taxonomy" id="7959"/>
    <lineage>
        <taxon>Eukaryota</taxon>
        <taxon>Metazoa</taxon>
        <taxon>Chordata</taxon>
        <taxon>Craniata</taxon>
        <taxon>Vertebrata</taxon>
        <taxon>Euteleostomi</taxon>
        <taxon>Actinopterygii</taxon>
        <taxon>Neopterygii</taxon>
        <taxon>Teleostei</taxon>
        <taxon>Ostariophysi</taxon>
        <taxon>Cypriniformes</taxon>
        <taxon>Xenocyprididae</taxon>
        <taxon>Xenocypridinae</taxon>
        <taxon>Ctenopharyngodon</taxon>
    </lineage>
</organism>